<sequence>MTAAEEPVEQTAVETPPAGRAVIEAGTPVAGSMSRAAAAVVFEPATARVQVDEQFAAVLRAAADDAAGVVVGRERVRAGAVLAFAVEHAATVHRAGRPVRTDRYFTPRPGSRSVAEELTEAVAAAARRATDERRVRHLGYLLAEVTVSADLDADLVTRALRLSGWLSWRQLALLAAVGRRDRVPLPMTPLEDEPRAWTAWGAREDLADLQRAGLLDPPPAQPRPGGAALPRLRPADLRLTRSGVLVHRVLVLEVLRDEAVAAALADLGLPRS</sequence>
<organism evidence="1 2">
    <name type="scientific">Blastococcus saxobsidens</name>
    <dbReference type="NCBI Taxonomy" id="138336"/>
    <lineage>
        <taxon>Bacteria</taxon>
        <taxon>Bacillati</taxon>
        <taxon>Actinomycetota</taxon>
        <taxon>Actinomycetes</taxon>
        <taxon>Geodermatophilales</taxon>
        <taxon>Geodermatophilaceae</taxon>
        <taxon>Blastococcus</taxon>
    </lineage>
</organism>
<evidence type="ECO:0000313" key="2">
    <source>
        <dbReference type="Proteomes" id="UP000292507"/>
    </source>
</evidence>
<name>A0A4Q7Y404_9ACTN</name>
<reference evidence="1 2" key="1">
    <citation type="submission" date="2019-02" db="EMBL/GenBank/DDBJ databases">
        <title>Sequencing the genomes of 1000 actinobacteria strains.</title>
        <authorList>
            <person name="Klenk H.-P."/>
        </authorList>
    </citation>
    <scope>NUCLEOTIDE SEQUENCE [LARGE SCALE GENOMIC DNA]</scope>
    <source>
        <strain evidence="1 2">DSM 44509</strain>
    </source>
</reference>
<protein>
    <submittedName>
        <fullName evidence="1">Uncharacterized protein</fullName>
    </submittedName>
</protein>
<dbReference type="OrthoDB" id="5185717at2"/>
<dbReference type="AlphaFoldDB" id="A0A4Q7Y404"/>
<proteinExistence type="predicted"/>
<comment type="caution">
    <text evidence="1">The sequence shown here is derived from an EMBL/GenBank/DDBJ whole genome shotgun (WGS) entry which is preliminary data.</text>
</comment>
<keyword evidence="2" id="KW-1185">Reference proteome</keyword>
<dbReference type="Proteomes" id="UP000292507">
    <property type="component" value="Unassembled WGS sequence"/>
</dbReference>
<gene>
    <name evidence="1" type="ORF">BKA19_1232</name>
</gene>
<dbReference type="RefSeq" id="WP_104529935.1">
    <property type="nucleotide sequence ID" value="NZ_POQT01000037.1"/>
</dbReference>
<dbReference type="EMBL" id="SHKV01000001">
    <property type="protein sequence ID" value="RZU31562.1"/>
    <property type="molecule type" value="Genomic_DNA"/>
</dbReference>
<evidence type="ECO:0000313" key="1">
    <source>
        <dbReference type="EMBL" id="RZU31562.1"/>
    </source>
</evidence>
<accession>A0A4Q7Y404</accession>